<feature type="region of interest" description="Disordered" evidence="1">
    <location>
        <begin position="93"/>
        <end position="114"/>
    </location>
</feature>
<dbReference type="OrthoDB" id="5738986at2"/>
<sequence length="114" mass="12854">MQISGFPLITPSAPQNRRSDNVERGQSDVAIEVDRESSEDRQSRSLDENRVLAEDFLQQRVESTRATDSMQFRQQVEQSDLPLNTQKALQTFAENSPSPEQQLGIELVGVDTYA</sequence>
<evidence type="ECO:0000256" key="1">
    <source>
        <dbReference type="SAM" id="MobiDB-lite"/>
    </source>
</evidence>
<name>A0YCJ2_9GAMM</name>
<proteinExistence type="predicted"/>
<comment type="caution">
    <text evidence="2">The sequence shown here is derived from an EMBL/GenBank/DDBJ whole genome shotgun (WGS) entry which is preliminary data.</text>
</comment>
<dbReference type="EMBL" id="AAVT01000003">
    <property type="protein sequence ID" value="EAW31511.1"/>
    <property type="molecule type" value="Genomic_DNA"/>
</dbReference>
<reference evidence="2 3" key="1">
    <citation type="journal article" date="2010" name="J. Bacteriol.">
        <title>Genome sequence of the oligotrophic marine Gammaproteobacterium HTCC2143, isolated from the Oregon Coast.</title>
        <authorList>
            <person name="Oh H.M."/>
            <person name="Kang I."/>
            <person name="Ferriera S."/>
            <person name="Giovannoni S.J."/>
            <person name="Cho J.C."/>
        </authorList>
    </citation>
    <scope>NUCLEOTIDE SEQUENCE [LARGE SCALE GENOMIC DNA]</scope>
    <source>
        <strain evidence="2 3">HTCC2143</strain>
    </source>
</reference>
<evidence type="ECO:0000313" key="3">
    <source>
        <dbReference type="Proteomes" id="UP000004931"/>
    </source>
</evidence>
<evidence type="ECO:0000313" key="2">
    <source>
        <dbReference type="EMBL" id="EAW31511.1"/>
    </source>
</evidence>
<keyword evidence="3" id="KW-1185">Reference proteome</keyword>
<feature type="compositionally biased region" description="Basic and acidic residues" evidence="1">
    <location>
        <begin position="17"/>
        <end position="47"/>
    </location>
</feature>
<protein>
    <submittedName>
        <fullName evidence="2">Uncharacterized protein</fullName>
    </submittedName>
</protein>
<dbReference type="Proteomes" id="UP000004931">
    <property type="component" value="Unassembled WGS sequence"/>
</dbReference>
<gene>
    <name evidence="2" type="ORF">GP2143_08174</name>
</gene>
<feature type="region of interest" description="Disordered" evidence="1">
    <location>
        <begin position="1"/>
        <end position="47"/>
    </location>
</feature>
<organism evidence="2 3">
    <name type="scientific">marine gamma proteobacterium HTCC2143</name>
    <dbReference type="NCBI Taxonomy" id="247633"/>
    <lineage>
        <taxon>Bacteria</taxon>
        <taxon>Pseudomonadati</taxon>
        <taxon>Pseudomonadota</taxon>
        <taxon>Gammaproteobacteria</taxon>
        <taxon>Cellvibrionales</taxon>
        <taxon>Spongiibacteraceae</taxon>
        <taxon>BD1-7 clade</taxon>
    </lineage>
</organism>
<dbReference type="AlphaFoldDB" id="A0YCJ2"/>
<dbReference type="STRING" id="247633.GP2143_08174"/>
<accession>A0YCJ2</accession>